<name>A0A0E9UKL6_ANGAN</name>
<reference evidence="1" key="1">
    <citation type="submission" date="2014-11" db="EMBL/GenBank/DDBJ databases">
        <authorList>
            <person name="Amaro Gonzalez C."/>
        </authorList>
    </citation>
    <scope>NUCLEOTIDE SEQUENCE</scope>
</reference>
<protein>
    <submittedName>
        <fullName evidence="1">Uncharacterized protein</fullName>
    </submittedName>
</protein>
<evidence type="ECO:0000313" key="1">
    <source>
        <dbReference type="EMBL" id="JAH66342.1"/>
    </source>
</evidence>
<organism evidence="1">
    <name type="scientific">Anguilla anguilla</name>
    <name type="common">European freshwater eel</name>
    <name type="synonym">Muraena anguilla</name>
    <dbReference type="NCBI Taxonomy" id="7936"/>
    <lineage>
        <taxon>Eukaryota</taxon>
        <taxon>Metazoa</taxon>
        <taxon>Chordata</taxon>
        <taxon>Craniata</taxon>
        <taxon>Vertebrata</taxon>
        <taxon>Euteleostomi</taxon>
        <taxon>Actinopterygii</taxon>
        <taxon>Neopterygii</taxon>
        <taxon>Teleostei</taxon>
        <taxon>Anguilliformes</taxon>
        <taxon>Anguillidae</taxon>
        <taxon>Anguilla</taxon>
    </lineage>
</organism>
<proteinExistence type="predicted"/>
<accession>A0A0E9UKL6</accession>
<sequence length="28" mass="3043">MKNCNPPKSEVVHPCGHTLDSGKGFVLF</sequence>
<dbReference type="AlphaFoldDB" id="A0A0E9UKL6"/>
<dbReference type="EMBL" id="GBXM01042235">
    <property type="protein sequence ID" value="JAH66342.1"/>
    <property type="molecule type" value="Transcribed_RNA"/>
</dbReference>
<reference evidence="1" key="2">
    <citation type="journal article" date="2015" name="Fish Shellfish Immunol.">
        <title>Early steps in the European eel (Anguilla anguilla)-Vibrio vulnificus interaction in the gills: Role of the RtxA13 toxin.</title>
        <authorList>
            <person name="Callol A."/>
            <person name="Pajuelo D."/>
            <person name="Ebbesson L."/>
            <person name="Teles M."/>
            <person name="MacKenzie S."/>
            <person name="Amaro C."/>
        </authorList>
    </citation>
    <scope>NUCLEOTIDE SEQUENCE</scope>
</reference>